<organism evidence="4 5">
    <name type="scientific">Methanosphaerula palustris (strain ATCC BAA-1556 / DSM 19958 / E1-9c)</name>
    <dbReference type="NCBI Taxonomy" id="521011"/>
    <lineage>
        <taxon>Archaea</taxon>
        <taxon>Methanobacteriati</taxon>
        <taxon>Methanobacteriota</taxon>
        <taxon>Stenosarchaea group</taxon>
        <taxon>Methanomicrobia</taxon>
        <taxon>Methanomicrobiales</taxon>
        <taxon>Methanoregulaceae</taxon>
        <taxon>Methanosphaerula</taxon>
    </lineage>
</organism>
<keyword evidence="2" id="KW-1133">Transmembrane helix</keyword>
<proteinExistence type="predicted"/>
<gene>
    <name evidence="4" type="ordered locus">Mpal_0655</name>
</gene>
<name>B8GFH6_METPE</name>
<dbReference type="HOGENOM" id="CLU_1656891_0_0_2"/>
<dbReference type="Gene3D" id="2.60.40.420">
    <property type="entry name" value="Cupredoxins - blue copper proteins"/>
    <property type="match status" value="1"/>
</dbReference>
<dbReference type="KEGG" id="mpl:Mpal_0655"/>
<dbReference type="AlphaFoldDB" id="B8GFH6"/>
<dbReference type="InterPro" id="IPR028096">
    <property type="entry name" value="EfeO_Cupredoxin"/>
</dbReference>
<evidence type="ECO:0000256" key="2">
    <source>
        <dbReference type="SAM" id="Phobius"/>
    </source>
</evidence>
<sequence>MNSTTKAAIGIIIVAVIAIHILHCGGIATGSVQNTPTTGAAALQQSGSPNPTGVIGGNTSNSTDGGTETGQTKTIKLSYDGSQYSPAEIRVKQGTKVRIEGDPTTLQGCMLVVNIDTYGISKAIRSGDNVIEFTADRVGTFPIHCNMGIGNGKLIVESS</sequence>
<dbReference type="SUPFAM" id="SSF49503">
    <property type="entry name" value="Cupredoxins"/>
    <property type="match status" value="1"/>
</dbReference>
<dbReference type="STRING" id="521011.Mpal_0655"/>
<feature type="compositionally biased region" description="Polar residues" evidence="1">
    <location>
        <begin position="39"/>
        <end position="51"/>
    </location>
</feature>
<evidence type="ECO:0000313" key="5">
    <source>
        <dbReference type="Proteomes" id="UP000002457"/>
    </source>
</evidence>
<reference evidence="4 5" key="1">
    <citation type="journal article" date="2015" name="Genome Announc.">
        <title>Complete Genome Sequence of Methanosphaerula palustris E1-9CT, a Hydrogenotrophic Methanogen Isolated from a Minerotrophic Fen Peatland.</title>
        <authorList>
            <person name="Cadillo-Quiroz H."/>
            <person name="Browne P."/>
            <person name="Kyrpides N."/>
            <person name="Woyke T."/>
            <person name="Goodwin L."/>
            <person name="Detter C."/>
            <person name="Yavitt J.B."/>
            <person name="Zinder S.H."/>
        </authorList>
    </citation>
    <scope>NUCLEOTIDE SEQUENCE [LARGE SCALE GENOMIC DNA]</scope>
    <source>
        <strain evidence="5">ATCC BAA-1556 / DSM 19958 / E1-9c</strain>
    </source>
</reference>
<dbReference type="Proteomes" id="UP000002457">
    <property type="component" value="Chromosome"/>
</dbReference>
<evidence type="ECO:0000313" key="4">
    <source>
        <dbReference type="EMBL" id="ACL16024.1"/>
    </source>
</evidence>
<keyword evidence="2" id="KW-0812">Transmembrane</keyword>
<accession>B8GFH6</accession>
<evidence type="ECO:0000256" key="1">
    <source>
        <dbReference type="SAM" id="MobiDB-lite"/>
    </source>
</evidence>
<feature type="region of interest" description="Disordered" evidence="1">
    <location>
        <begin position="39"/>
        <end position="71"/>
    </location>
</feature>
<keyword evidence="2" id="KW-0472">Membrane</keyword>
<protein>
    <recommendedName>
        <fullName evidence="3">EfeO-type cupredoxin-like domain-containing protein</fullName>
    </recommendedName>
</protein>
<evidence type="ECO:0000259" key="3">
    <source>
        <dbReference type="Pfam" id="PF13473"/>
    </source>
</evidence>
<dbReference type="RefSeq" id="WP_012617343.1">
    <property type="nucleotide sequence ID" value="NC_011832.1"/>
</dbReference>
<feature type="transmembrane region" description="Helical" evidence="2">
    <location>
        <begin position="7"/>
        <end position="28"/>
    </location>
</feature>
<dbReference type="eggNOG" id="arCOG06217">
    <property type="taxonomic scope" value="Archaea"/>
</dbReference>
<dbReference type="GeneID" id="7271799"/>
<keyword evidence="5" id="KW-1185">Reference proteome</keyword>
<dbReference type="InterPro" id="IPR008972">
    <property type="entry name" value="Cupredoxin"/>
</dbReference>
<dbReference type="Pfam" id="PF13473">
    <property type="entry name" value="Cupredoxin_1"/>
    <property type="match status" value="1"/>
</dbReference>
<feature type="domain" description="EfeO-type cupredoxin-like" evidence="3">
    <location>
        <begin position="69"/>
        <end position="156"/>
    </location>
</feature>
<dbReference type="EMBL" id="CP001338">
    <property type="protein sequence ID" value="ACL16024.1"/>
    <property type="molecule type" value="Genomic_DNA"/>
</dbReference>
<feature type="compositionally biased region" description="Low complexity" evidence="1">
    <location>
        <begin position="57"/>
        <end position="70"/>
    </location>
</feature>